<sequence length="372" mass="45021">MERSGLTNAYLDIKSWLNENEPVISYKGTNDKQLLDLMKDYQTIFTEHLNLLPMKDYFHFIEALNLEAEKESYERLLFLYERKRMIKDLLERWNEFTSKRVEGFYTFNEHLNPLKKLYDDTYPKSEKQKETFQSLMIRYDGLHVLYESITKEVIPNYEGKLSTCSYNKKEVEKMKERHLNLENFSKRSKFVYESYVKDYHSSVEELKSAYSSYYQAVNDFNLKCIKYRIDLNEWIRDLIRSMENYYDHTKKSLLKQIAEHLNDHLTIVKLKEISYLLTLDEQVRELLHSVFDNSIQEESDSEWHDKVKEQYDSLYVNRHSHLTDLTKKWVGSLFTEPEWENKGLDIDRKAFQIDMKLTEEEREFLDEIYLKA</sequence>
<organism evidence="1 2">
    <name type="scientific">Halobacillus yeomjeoni</name>
    <dbReference type="NCBI Taxonomy" id="311194"/>
    <lineage>
        <taxon>Bacteria</taxon>
        <taxon>Bacillati</taxon>
        <taxon>Bacillota</taxon>
        <taxon>Bacilli</taxon>
        <taxon>Bacillales</taxon>
        <taxon>Bacillaceae</taxon>
        <taxon>Halobacillus</taxon>
    </lineage>
</organism>
<accession>A0A931HW26</accession>
<keyword evidence="2" id="KW-1185">Reference proteome</keyword>
<comment type="caution">
    <text evidence="1">The sequence shown here is derived from an EMBL/GenBank/DDBJ whole genome shotgun (WGS) entry which is preliminary data.</text>
</comment>
<gene>
    <name evidence="1" type="ORF">H0267_11565</name>
</gene>
<proteinExistence type="predicted"/>
<evidence type="ECO:0000313" key="2">
    <source>
        <dbReference type="Proteomes" id="UP000614490"/>
    </source>
</evidence>
<evidence type="ECO:0000313" key="1">
    <source>
        <dbReference type="EMBL" id="MBH0230855.1"/>
    </source>
</evidence>
<dbReference type="AlphaFoldDB" id="A0A931HW26"/>
<name>A0A931HW26_9BACI</name>
<dbReference type="RefSeq" id="WP_197317461.1">
    <property type="nucleotide sequence ID" value="NZ_JADZSC010000002.1"/>
</dbReference>
<dbReference type="EMBL" id="JADZSC010000002">
    <property type="protein sequence ID" value="MBH0230855.1"/>
    <property type="molecule type" value="Genomic_DNA"/>
</dbReference>
<reference evidence="1 2" key="1">
    <citation type="journal article" date="2005" name="Int. J. Syst. Evol. Microbiol.">
        <title>Halobacillus yeomjeoni sp. nov., isolated from a marine solar saltern in Korea.</title>
        <authorList>
            <person name="Yoon J.H."/>
            <person name="Kang S.J."/>
            <person name="Lee C.H."/>
            <person name="Oh H.W."/>
            <person name="Oh T.K."/>
        </authorList>
    </citation>
    <scope>NUCLEOTIDE SEQUENCE [LARGE SCALE GENOMIC DNA]</scope>
    <source>
        <strain evidence="1 2">KCTC 3957</strain>
    </source>
</reference>
<dbReference type="Proteomes" id="UP000614490">
    <property type="component" value="Unassembled WGS sequence"/>
</dbReference>
<protein>
    <submittedName>
        <fullName evidence="1">Uncharacterized protein</fullName>
    </submittedName>
</protein>